<keyword evidence="5" id="KW-0808">Transferase</keyword>
<evidence type="ECO:0000313" key="5">
    <source>
        <dbReference type="EMBL" id="EEF87498.1"/>
    </source>
</evidence>
<keyword evidence="2" id="KW-0547">Nucleotide-binding</keyword>
<evidence type="ECO:0000256" key="2">
    <source>
        <dbReference type="ARBA" id="ARBA00022741"/>
    </source>
</evidence>
<dbReference type="PROSITE" id="PS00298">
    <property type="entry name" value="HSP90"/>
    <property type="match status" value="1"/>
</dbReference>
<dbReference type="GO" id="GO:0016887">
    <property type="term" value="F:ATP hydrolysis activity"/>
    <property type="evidence" value="ECO:0007669"/>
    <property type="project" value="InterPro"/>
</dbReference>
<dbReference type="Gene3D" id="3.30.565.10">
    <property type="entry name" value="Histidine kinase-like ATPase, C-terminal domain"/>
    <property type="match status" value="1"/>
</dbReference>
<name>E2NKQ7_9BACE</name>
<dbReference type="GO" id="GO:0016301">
    <property type="term" value="F:kinase activity"/>
    <property type="evidence" value="ECO:0007669"/>
    <property type="project" value="UniProtKB-KW"/>
</dbReference>
<dbReference type="InterPro" id="IPR001404">
    <property type="entry name" value="Hsp90_fam"/>
</dbReference>
<reference evidence="5 6" key="1">
    <citation type="submission" date="2008-12" db="EMBL/GenBank/DDBJ databases">
        <authorList>
            <person name="Fulton L."/>
            <person name="Clifton S."/>
            <person name="Fulton B."/>
            <person name="Xu J."/>
            <person name="Minx P."/>
            <person name="Pepin K.H."/>
            <person name="Johnson M."/>
            <person name="Bhonagiri V."/>
            <person name="Nash W.E."/>
            <person name="Mardis E.R."/>
            <person name="Wilson R.K."/>
        </authorList>
    </citation>
    <scope>NUCLEOTIDE SEQUENCE [LARGE SCALE GENOMIC DNA]</scope>
    <source>
        <strain evidence="5 6">DSM 14838</strain>
    </source>
</reference>
<evidence type="ECO:0000256" key="3">
    <source>
        <dbReference type="ARBA" id="ARBA00022840"/>
    </source>
</evidence>
<keyword evidence="5" id="KW-0418">Kinase</keyword>
<dbReference type="SUPFAM" id="SSF55874">
    <property type="entry name" value="ATPase domain of HSP90 chaperone/DNA topoisomerase II/histidine kinase"/>
    <property type="match status" value="1"/>
</dbReference>
<dbReference type="CDD" id="cd16927">
    <property type="entry name" value="HATPase_Hsp90-like"/>
    <property type="match status" value="1"/>
</dbReference>
<feature type="non-terminal residue" evidence="5">
    <location>
        <position position="194"/>
    </location>
</feature>
<gene>
    <name evidence="5" type="ORF">BACCELL_04900</name>
</gene>
<dbReference type="InterPro" id="IPR020575">
    <property type="entry name" value="Hsp90_N"/>
</dbReference>
<keyword evidence="4" id="KW-0143">Chaperone</keyword>
<reference evidence="5 6" key="2">
    <citation type="submission" date="2009-01" db="EMBL/GenBank/DDBJ databases">
        <title>Draft genome sequence of Bacteroides cellulosilyticus (DSM 14838).</title>
        <authorList>
            <person name="Sudarsanam P."/>
            <person name="Ley R."/>
            <person name="Guruge J."/>
            <person name="Turnbaugh P.J."/>
            <person name="Mahowald M."/>
            <person name="Liep D."/>
            <person name="Gordon J."/>
        </authorList>
    </citation>
    <scope>NUCLEOTIDE SEQUENCE [LARGE SCALE GENOMIC DNA]</scope>
    <source>
        <strain evidence="5 6">DSM 14838</strain>
    </source>
</reference>
<dbReference type="EMBL" id="ACCH01000393">
    <property type="protein sequence ID" value="EEF87498.1"/>
    <property type="molecule type" value="Genomic_DNA"/>
</dbReference>
<proteinExistence type="inferred from homology"/>
<dbReference type="GO" id="GO:0051082">
    <property type="term" value="F:unfolded protein binding"/>
    <property type="evidence" value="ECO:0007669"/>
    <property type="project" value="InterPro"/>
</dbReference>
<dbReference type="FunFam" id="3.30.565.10:FF:000076">
    <property type="entry name" value="Molecular chaperone HtpG"/>
    <property type="match status" value="1"/>
</dbReference>
<dbReference type="AlphaFoldDB" id="E2NKQ7"/>
<protein>
    <submittedName>
        <fullName evidence="5">ATPase/histidine kinase/DNA gyrase B/HSP90 domain protein</fullName>
    </submittedName>
</protein>
<keyword evidence="3" id="KW-0067">ATP-binding</keyword>
<dbReference type="PANTHER" id="PTHR11528">
    <property type="entry name" value="HEAT SHOCK PROTEIN 90 FAMILY MEMBER"/>
    <property type="match status" value="1"/>
</dbReference>
<dbReference type="GO" id="GO:0140662">
    <property type="term" value="F:ATP-dependent protein folding chaperone"/>
    <property type="evidence" value="ECO:0007669"/>
    <property type="project" value="InterPro"/>
</dbReference>
<dbReference type="InterPro" id="IPR036890">
    <property type="entry name" value="HATPase_C_sf"/>
</dbReference>
<comment type="caution">
    <text evidence="5">The sequence shown here is derived from an EMBL/GenBank/DDBJ whole genome shotgun (WGS) entry which is preliminary data.</text>
</comment>
<organism evidence="5 6">
    <name type="scientific">Bacteroides cellulosilyticus DSM 14838</name>
    <dbReference type="NCBI Taxonomy" id="537012"/>
    <lineage>
        <taxon>Bacteria</taxon>
        <taxon>Pseudomonadati</taxon>
        <taxon>Bacteroidota</taxon>
        <taxon>Bacteroidia</taxon>
        <taxon>Bacteroidales</taxon>
        <taxon>Bacteroidaceae</taxon>
        <taxon>Bacteroides</taxon>
    </lineage>
</organism>
<comment type="similarity">
    <text evidence="1">Belongs to the heat shock protein 90 family.</text>
</comment>
<dbReference type="HOGENOM" id="CLU_006684_0_2_10"/>
<evidence type="ECO:0000256" key="1">
    <source>
        <dbReference type="ARBA" id="ARBA00008239"/>
    </source>
</evidence>
<dbReference type="RefSeq" id="WP_007214235.1">
    <property type="nucleotide sequence ID" value="NZ_EQ973492.1"/>
</dbReference>
<evidence type="ECO:0000313" key="6">
    <source>
        <dbReference type="Proteomes" id="UP000003711"/>
    </source>
</evidence>
<sequence>MQKGNIGVTTENIFPVIKKFLYSDHEIFLRELVSNAVDATQKLKTLASIGEFKGEVGDLTVHVSLGKDTITVSDRGIGLTAEEIDKYINQIAFSGANDFLEKYKNDANAIIGHFGLGFYSAFMVAKKVEIITKSHKEGAQAVKWSCDGSPEFTIENIDKADRGTDIVLYIDDESKEFLEEARISSLLKKYCSFL</sequence>
<dbReference type="InterPro" id="IPR019805">
    <property type="entry name" value="Heat_shock_protein_90_CS"/>
</dbReference>
<dbReference type="Pfam" id="PF13589">
    <property type="entry name" value="HATPase_c_3"/>
    <property type="match status" value="1"/>
</dbReference>
<evidence type="ECO:0000256" key="4">
    <source>
        <dbReference type="ARBA" id="ARBA00023186"/>
    </source>
</evidence>
<dbReference type="PRINTS" id="PR00775">
    <property type="entry name" value="HEATSHOCK90"/>
</dbReference>
<dbReference type="Proteomes" id="UP000003711">
    <property type="component" value="Unassembled WGS sequence"/>
</dbReference>
<dbReference type="GO" id="GO:0005524">
    <property type="term" value="F:ATP binding"/>
    <property type="evidence" value="ECO:0007669"/>
    <property type="project" value="UniProtKB-KW"/>
</dbReference>
<accession>E2NKQ7</accession>